<name>A0AAD4LHQ0_9AGAM</name>
<dbReference type="Proteomes" id="UP001201163">
    <property type="component" value="Unassembled WGS sequence"/>
</dbReference>
<organism evidence="2 3">
    <name type="scientific">Lactarius akahatsu</name>
    <dbReference type="NCBI Taxonomy" id="416441"/>
    <lineage>
        <taxon>Eukaryota</taxon>
        <taxon>Fungi</taxon>
        <taxon>Dikarya</taxon>
        <taxon>Basidiomycota</taxon>
        <taxon>Agaricomycotina</taxon>
        <taxon>Agaricomycetes</taxon>
        <taxon>Russulales</taxon>
        <taxon>Russulaceae</taxon>
        <taxon>Lactarius</taxon>
    </lineage>
</organism>
<protein>
    <submittedName>
        <fullName evidence="2">Uncharacterized protein</fullName>
    </submittedName>
</protein>
<comment type="caution">
    <text evidence="2">The sequence shown here is derived from an EMBL/GenBank/DDBJ whole genome shotgun (WGS) entry which is preliminary data.</text>
</comment>
<dbReference type="AlphaFoldDB" id="A0AAD4LHQ0"/>
<gene>
    <name evidence="2" type="ORF">EDB92DRAFT_534056</name>
</gene>
<proteinExistence type="predicted"/>
<feature type="region of interest" description="Disordered" evidence="1">
    <location>
        <begin position="118"/>
        <end position="137"/>
    </location>
</feature>
<dbReference type="EMBL" id="JAKELL010000021">
    <property type="protein sequence ID" value="KAH8992617.1"/>
    <property type="molecule type" value="Genomic_DNA"/>
</dbReference>
<keyword evidence="3" id="KW-1185">Reference proteome</keyword>
<evidence type="ECO:0000256" key="1">
    <source>
        <dbReference type="SAM" id="MobiDB-lite"/>
    </source>
</evidence>
<evidence type="ECO:0000313" key="2">
    <source>
        <dbReference type="EMBL" id="KAH8992617.1"/>
    </source>
</evidence>
<feature type="region of interest" description="Disordered" evidence="1">
    <location>
        <begin position="153"/>
        <end position="205"/>
    </location>
</feature>
<reference evidence="2" key="1">
    <citation type="submission" date="2022-01" db="EMBL/GenBank/DDBJ databases">
        <title>Comparative genomics reveals a dynamic genome evolution in the ectomycorrhizal milk-cap (Lactarius) mushrooms.</title>
        <authorList>
            <consortium name="DOE Joint Genome Institute"/>
            <person name="Lebreton A."/>
            <person name="Tang N."/>
            <person name="Kuo A."/>
            <person name="LaButti K."/>
            <person name="Drula E."/>
            <person name="Barry K."/>
            <person name="Clum A."/>
            <person name="Lipzen A."/>
            <person name="Mousain D."/>
            <person name="Ng V."/>
            <person name="Wang R."/>
            <person name="Wang X."/>
            <person name="Dai Y."/>
            <person name="Henrissat B."/>
            <person name="Grigoriev I.V."/>
            <person name="Guerin-Laguette A."/>
            <person name="Yu F."/>
            <person name="Martin F.M."/>
        </authorList>
    </citation>
    <scope>NUCLEOTIDE SEQUENCE</scope>
    <source>
        <strain evidence="2">QP</strain>
    </source>
</reference>
<evidence type="ECO:0000313" key="3">
    <source>
        <dbReference type="Proteomes" id="UP001201163"/>
    </source>
</evidence>
<accession>A0AAD4LHQ0</accession>
<sequence length="205" mass="22682">MTCHSGTPSLVSISSLNAPRVIGGPSGMVVLNDISITKICPPTPPQPTYPLPETLHPYPASYITPRTRTQPSTQRILLEHAARNFHIFVAGFFNLTNKTELSPTVPVGGYSGGVAVTSTEWDERSEETKSTDSTQPAERPQWCIAYTWSHRSHDGRTRDSKRRMRGDSRRSRGRPSYGPGCRASRRTWGESTMQLCRRGPKGAKT</sequence>